<dbReference type="InterPro" id="IPR015424">
    <property type="entry name" value="PyrdxlP-dep_Trfase"/>
</dbReference>
<reference evidence="13" key="3">
    <citation type="submission" date="2023-06" db="EMBL/GenBank/DDBJ databases">
        <title>Pangenomics reveal diversification of enzyme families and niche specialization in globally abundant SAR202 bacteria.</title>
        <authorList>
            <person name="Saw J.H.W."/>
        </authorList>
    </citation>
    <scope>NUCLEOTIDE SEQUENCE [LARGE SCALE GENOMIC DNA]</scope>
    <source>
        <strain evidence="13">JH1073</strain>
    </source>
</reference>
<dbReference type="FunFam" id="3.40.640.10:FF:000027">
    <property type="entry name" value="Serine--pyruvate aminotransferase, mitochondrial"/>
    <property type="match status" value="1"/>
</dbReference>
<dbReference type="EMBL" id="WMBE01000002">
    <property type="protein sequence ID" value="MDG0867046.1"/>
    <property type="molecule type" value="Genomic_DNA"/>
</dbReference>
<dbReference type="GO" id="GO:0004760">
    <property type="term" value="F:L-serine-pyruvate transaminase activity"/>
    <property type="evidence" value="ECO:0007669"/>
    <property type="project" value="TreeGrafter"/>
</dbReference>
<dbReference type="InterPro" id="IPR000192">
    <property type="entry name" value="Aminotrans_V_dom"/>
</dbReference>
<keyword evidence="13" id="KW-1185">Reference proteome</keyword>
<keyword evidence="5 7" id="KW-0663">Pyridoxal phosphate</keyword>
<evidence type="ECO:0000313" key="14">
    <source>
        <dbReference type="Proteomes" id="UP001321249"/>
    </source>
</evidence>
<dbReference type="InterPro" id="IPR024169">
    <property type="entry name" value="SP_NH2Trfase/AEP_transaminase"/>
</dbReference>
<dbReference type="Gene3D" id="3.90.1150.10">
    <property type="entry name" value="Aspartate Aminotransferase, domain 1"/>
    <property type="match status" value="1"/>
</dbReference>
<dbReference type="GO" id="GO:0019265">
    <property type="term" value="P:glycine biosynthetic process, by transamination of glyoxylate"/>
    <property type="evidence" value="ECO:0007669"/>
    <property type="project" value="TreeGrafter"/>
</dbReference>
<accession>A0AAJ5ZE41</accession>
<dbReference type="PANTHER" id="PTHR21152:SF40">
    <property type="entry name" value="ALANINE--GLYOXYLATE AMINOTRANSFERASE"/>
    <property type="match status" value="1"/>
</dbReference>
<dbReference type="Pfam" id="PF00266">
    <property type="entry name" value="Aminotran_5"/>
    <property type="match status" value="1"/>
</dbReference>
<comment type="cofactor">
    <cofactor evidence="1 7 9">
        <name>pyridoxal 5'-phosphate</name>
        <dbReference type="ChEBI" id="CHEBI:597326"/>
    </cofactor>
</comment>
<dbReference type="GO" id="GO:0008453">
    <property type="term" value="F:alanine-glyoxylate transaminase activity"/>
    <property type="evidence" value="ECO:0007669"/>
    <property type="project" value="TreeGrafter"/>
</dbReference>
<evidence type="ECO:0000256" key="4">
    <source>
        <dbReference type="ARBA" id="ARBA00022679"/>
    </source>
</evidence>
<evidence type="ECO:0000259" key="10">
    <source>
        <dbReference type="Pfam" id="PF00266"/>
    </source>
</evidence>
<feature type="domain" description="Aminotransferase class V" evidence="10">
    <location>
        <begin position="29"/>
        <end position="332"/>
    </location>
</feature>
<evidence type="ECO:0000313" key="11">
    <source>
        <dbReference type="EMBL" id="MDG0867046.1"/>
    </source>
</evidence>
<dbReference type="Proteomes" id="UP001321249">
    <property type="component" value="Unassembled WGS sequence"/>
</dbReference>
<comment type="similarity">
    <text evidence="2 8">Belongs to the class-V pyridoxal-phosphate-dependent aminotransferase family.</text>
</comment>
<dbReference type="Proteomes" id="UP001219901">
    <property type="component" value="Chromosome"/>
</dbReference>
<name>A0AAJ5ZE41_9CHLR</name>
<evidence type="ECO:0000256" key="8">
    <source>
        <dbReference type="RuleBase" id="RU004075"/>
    </source>
</evidence>
<sequence>MSSQNQPNLRIPGPVPLPDDVLELAGSQMINHRGPEYADMLDRMTKNLKTVFMTKNDAYFITSSGTGAMETAIVNTISPGDKVLSIIIGVFGERFAEIAEAYGGDVTTLNFDLGQAADLDKVRETLKGMNDVKAVIFTHNESSTGVSNPLEELCQVIHEESDALILVDAVSSAGGVPIAVDAWGIDVVATASQKSWISPPGISMVTFSDKAWKAHATSTSPKYYLDVQQYEDYLKIGQPPFTPCLPAMFTLEVALQSMVDEGIENVFARHHEIAQHTRDGAKALGLDLLPDPQYASNTVTAIRLPEGLDGKAFLSEVNKNYNVVLGGGQKSLVGKIFRVGHMGWVETDHIDEALKAAEETLKAMTS</sequence>
<dbReference type="Gene3D" id="3.40.640.10">
    <property type="entry name" value="Type I PLP-dependent aspartate aminotransferase-like (Major domain)"/>
    <property type="match status" value="1"/>
</dbReference>
<dbReference type="InterPro" id="IPR020578">
    <property type="entry name" value="Aminotrans_V_PyrdxlP_BS"/>
</dbReference>
<evidence type="ECO:0000256" key="7">
    <source>
        <dbReference type="PIRSR" id="PIRSR000524-50"/>
    </source>
</evidence>
<gene>
    <name evidence="11" type="ORF">GKO46_08165</name>
    <name evidence="12" type="ORF">GKO48_02170</name>
</gene>
<evidence type="ECO:0000256" key="6">
    <source>
        <dbReference type="PIRSR" id="PIRSR000524-1"/>
    </source>
</evidence>
<dbReference type="InterPro" id="IPR015422">
    <property type="entry name" value="PyrdxlP-dep_Trfase_small"/>
</dbReference>
<evidence type="ECO:0000313" key="12">
    <source>
        <dbReference type="EMBL" id="WFG38459.1"/>
    </source>
</evidence>
<proteinExistence type="inferred from homology"/>
<reference evidence="12" key="2">
    <citation type="journal article" date="2023" name="Nat. Commun.">
        <title>Cultivation of marine bacteria of the SAR202 clade.</title>
        <authorList>
            <person name="Lim Y."/>
            <person name="Seo J.H."/>
            <person name="Giovannoni S.J."/>
            <person name="Kang I."/>
            <person name="Cho J.C."/>
        </authorList>
    </citation>
    <scope>NUCLEOTIDE SEQUENCE</scope>
    <source>
        <strain evidence="12">JH1073</strain>
    </source>
</reference>
<dbReference type="PIRSF" id="PIRSF000524">
    <property type="entry name" value="SPT"/>
    <property type="match status" value="1"/>
</dbReference>
<keyword evidence="4" id="KW-0808">Transferase</keyword>
<evidence type="ECO:0000256" key="3">
    <source>
        <dbReference type="ARBA" id="ARBA00022576"/>
    </source>
</evidence>
<dbReference type="PROSITE" id="PS00595">
    <property type="entry name" value="AA_TRANSFER_CLASS_5"/>
    <property type="match status" value="1"/>
</dbReference>
<feature type="modified residue" description="N6-(pyridoxal phosphate)lysine" evidence="7">
    <location>
        <position position="194"/>
    </location>
</feature>
<dbReference type="RefSeq" id="WP_342825003.1">
    <property type="nucleotide sequence ID" value="NZ_CP046146.1"/>
</dbReference>
<organism evidence="12 13">
    <name type="scientific">Candidatus Lucifugimonas marina</name>
    <dbReference type="NCBI Taxonomy" id="3038979"/>
    <lineage>
        <taxon>Bacteria</taxon>
        <taxon>Bacillati</taxon>
        <taxon>Chloroflexota</taxon>
        <taxon>Dehalococcoidia</taxon>
        <taxon>SAR202 cluster</taxon>
        <taxon>Candidatus Lucifugimonadales</taxon>
        <taxon>Candidatus Lucifugimonadaceae</taxon>
        <taxon>Candidatus Lucifugimonas</taxon>
    </lineage>
</organism>
<evidence type="ECO:0000256" key="2">
    <source>
        <dbReference type="ARBA" id="ARBA00009236"/>
    </source>
</evidence>
<dbReference type="SUPFAM" id="SSF53383">
    <property type="entry name" value="PLP-dependent transferases"/>
    <property type="match status" value="1"/>
</dbReference>
<keyword evidence="3 12" id="KW-0032">Aminotransferase</keyword>
<evidence type="ECO:0000256" key="1">
    <source>
        <dbReference type="ARBA" id="ARBA00001933"/>
    </source>
</evidence>
<protein>
    <submittedName>
        <fullName evidence="12">Aminotransferase class V-fold PLP-dependent enzyme</fullName>
    </submittedName>
</protein>
<evidence type="ECO:0000256" key="9">
    <source>
        <dbReference type="RuleBase" id="RU004504"/>
    </source>
</evidence>
<dbReference type="EMBL" id="CP046147">
    <property type="protein sequence ID" value="WFG38459.1"/>
    <property type="molecule type" value="Genomic_DNA"/>
</dbReference>
<evidence type="ECO:0000256" key="5">
    <source>
        <dbReference type="ARBA" id="ARBA00022898"/>
    </source>
</evidence>
<reference evidence="13 14" key="1">
    <citation type="submission" date="2019-11" db="EMBL/GenBank/DDBJ databases">
        <authorList>
            <person name="Cho J.-C."/>
        </authorList>
    </citation>
    <scope>NUCLEOTIDE SEQUENCE [LARGE SCALE GENOMIC DNA]</scope>
    <source>
        <strain evidence="12 13">JH1073</strain>
        <strain evidence="11 14">JH702</strain>
    </source>
</reference>
<dbReference type="InterPro" id="IPR015421">
    <property type="entry name" value="PyrdxlP-dep_Trfase_major"/>
</dbReference>
<evidence type="ECO:0000313" key="13">
    <source>
        <dbReference type="Proteomes" id="UP001219901"/>
    </source>
</evidence>
<dbReference type="PANTHER" id="PTHR21152">
    <property type="entry name" value="AMINOTRANSFERASE CLASS V"/>
    <property type="match status" value="1"/>
</dbReference>
<feature type="binding site" evidence="6">
    <location>
        <position position="338"/>
    </location>
    <ligand>
        <name>substrate</name>
    </ligand>
</feature>
<dbReference type="AlphaFoldDB" id="A0AAJ5ZE41"/>